<dbReference type="RefSeq" id="WP_075029056.1">
    <property type="nucleotide sequence ID" value="NZ_FONR01000008.1"/>
</dbReference>
<dbReference type="EMBL" id="FONR01000008">
    <property type="protein sequence ID" value="SFF53359.1"/>
    <property type="molecule type" value="Genomic_DNA"/>
</dbReference>
<proteinExistence type="predicted"/>
<protein>
    <submittedName>
        <fullName evidence="1">Uncharacterized protein</fullName>
    </submittedName>
</protein>
<evidence type="ECO:0000313" key="1">
    <source>
        <dbReference type="EMBL" id="SFF53359.1"/>
    </source>
</evidence>
<organism evidence="1 2">
    <name type="scientific">Streptomyces mirabilis</name>
    <dbReference type="NCBI Taxonomy" id="68239"/>
    <lineage>
        <taxon>Bacteria</taxon>
        <taxon>Bacillati</taxon>
        <taxon>Actinomycetota</taxon>
        <taxon>Actinomycetes</taxon>
        <taxon>Kitasatosporales</taxon>
        <taxon>Streptomycetaceae</taxon>
        <taxon>Streptomyces</taxon>
    </lineage>
</organism>
<name>A0A1I2JGG7_9ACTN</name>
<accession>A0A1I2JGG7</accession>
<gene>
    <name evidence="1" type="ORF">SAMN02787118_10873</name>
</gene>
<dbReference type="AlphaFoldDB" id="A0A1I2JGG7"/>
<sequence>MSNAVSKESLELAAKADRAPIRELAWNVERAQRVRSARAGCRVRADRPVLKGRPVRAVRPVPLVGPALRDGSPGTVG</sequence>
<dbReference type="Proteomes" id="UP000181942">
    <property type="component" value="Unassembled WGS sequence"/>
</dbReference>
<reference evidence="1 2" key="1">
    <citation type="submission" date="2016-10" db="EMBL/GenBank/DDBJ databases">
        <authorList>
            <person name="de Groot N.N."/>
        </authorList>
    </citation>
    <scope>NUCLEOTIDE SEQUENCE [LARGE SCALE GENOMIC DNA]</scope>
    <source>
        <strain evidence="1 2">OK461</strain>
    </source>
</reference>
<evidence type="ECO:0000313" key="2">
    <source>
        <dbReference type="Proteomes" id="UP000181942"/>
    </source>
</evidence>